<dbReference type="EMBL" id="CWOW01000003">
    <property type="protein sequence ID" value="CSA13884.1"/>
    <property type="molecule type" value="Genomic_DNA"/>
</dbReference>
<proteinExistence type="predicted"/>
<gene>
    <name evidence="1" type="ORF">ERS013165_00835</name>
</gene>
<accession>A0A655QHD2</accession>
<evidence type="ECO:0000313" key="2">
    <source>
        <dbReference type="Proteomes" id="UP000044806"/>
    </source>
</evidence>
<protein>
    <submittedName>
        <fullName evidence="1">Uncharacterized protein</fullName>
    </submittedName>
</protein>
<name>A0A655QHD2_VIBCL</name>
<dbReference type="AlphaFoldDB" id="A0A655QHD2"/>
<sequence length="51" mass="6178">MVVQGFHTKLIRCQQILEQFFHRYFARIEIAWIVVSIGRDRLVNELLHDTH</sequence>
<dbReference type="Proteomes" id="UP000044806">
    <property type="component" value="Unassembled WGS sequence"/>
</dbReference>
<organism evidence="1 2">
    <name type="scientific">Vibrio cholerae</name>
    <dbReference type="NCBI Taxonomy" id="666"/>
    <lineage>
        <taxon>Bacteria</taxon>
        <taxon>Pseudomonadati</taxon>
        <taxon>Pseudomonadota</taxon>
        <taxon>Gammaproteobacteria</taxon>
        <taxon>Vibrionales</taxon>
        <taxon>Vibrionaceae</taxon>
        <taxon>Vibrio</taxon>
    </lineage>
</organism>
<reference evidence="1 2" key="1">
    <citation type="submission" date="2015-07" db="EMBL/GenBank/DDBJ databases">
        <authorList>
            <consortium name="Pathogen Informatics"/>
        </authorList>
    </citation>
    <scope>NUCLEOTIDE SEQUENCE [LARGE SCALE GENOMIC DNA]</scope>
    <source>
        <strain evidence="1 2">A51</strain>
    </source>
</reference>
<evidence type="ECO:0000313" key="1">
    <source>
        <dbReference type="EMBL" id="CSA13884.1"/>
    </source>
</evidence>